<keyword evidence="4" id="KW-1185">Reference proteome</keyword>
<dbReference type="PANTHER" id="PTHR35149:SF2">
    <property type="entry name" value="DUF262 DOMAIN-CONTAINING PROTEIN"/>
    <property type="match status" value="1"/>
</dbReference>
<evidence type="ECO:0000259" key="1">
    <source>
        <dbReference type="Pfam" id="PF03235"/>
    </source>
</evidence>
<dbReference type="InterPro" id="IPR011089">
    <property type="entry name" value="GmrSD_C"/>
</dbReference>
<dbReference type="Pfam" id="PF03235">
    <property type="entry name" value="GmrSD_N"/>
    <property type="match status" value="1"/>
</dbReference>
<evidence type="ECO:0000259" key="2">
    <source>
        <dbReference type="Pfam" id="PF07510"/>
    </source>
</evidence>
<feature type="domain" description="GmrSD restriction endonucleases C-terminal" evidence="2">
    <location>
        <begin position="455"/>
        <end position="569"/>
    </location>
</feature>
<accession>A0A6N9TL37</accession>
<dbReference type="PANTHER" id="PTHR35149">
    <property type="entry name" value="SLL5132 PROTEIN"/>
    <property type="match status" value="1"/>
</dbReference>
<dbReference type="Pfam" id="PF07510">
    <property type="entry name" value="GmrSD_C"/>
    <property type="match status" value="1"/>
</dbReference>
<gene>
    <name evidence="3" type="ORF">G3N55_03840</name>
</gene>
<evidence type="ECO:0000313" key="3">
    <source>
        <dbReference type="EMBL" id="NDY41981.1"/>
    </source>
</evidence>
<name>A0A6N9TL37_DISTH</name>
<protein>
    <submittedName>
        <fullName evidence="3">DUF262 domain-containing protein</fullName>
    </submittedName>
</protein>
<reference evidence="3 4" key="1">
    <citation type="submission" date="2020-02" db="EMBL/GenBank/DDBJ databases">
        <title>Comparative genomics of sulfur disproportionating microorganisms.</title>
        <authorList>
            <person name="Ward L.M."/>
            <person name="Bertran E."/>
            <person name="Johnston D.T."/>
        </authorList>
    </citation>
    <scope>NUCLEOTIDE SEQUENCE [LARGE SCALE GENOMIC DNA]</scope>
    <source>
        <strain evidence="3 4">DSM 100025</strain>
    </source>
</reference>
<organism evidence="3 4">
    <name type="scientific">Dissulfurirhabdus thermomarina</name>
    <dbReference type="NCBI Taxonomy" id="1765737"/>
    <lineage>
        <taxon>Bacteria</taxon>
        <taxon>Deltaproteobacteria</taxon>
        <taxon>Dissulfurirhabdaceae</taxon>
        <taxon>Dissulfurirhabdus</taxon>
    </lineage>
</organism>
<dbReference type="EMBL" id="JAAGRR010000028">
    <property type="protein sequence ID" value="NDY41981.1"/>
    <property type="molecule type" value="Genomic_DNA"/>
</dbReference>
<sequence length="602" mass="70206">MNMPSRGEIKSEKILVKDIFSRMWFRVPEYQRPYVWGREEIADLLDDVTFAMTEKPDFEYFLGSFVFQSKPAAPDSGQEFDENDLLDGQQRMATLLMLFAVLRDLAEDPDAKDDCQKCIYQKASKYKVIPERTRLVFAIRDEVQKFIDEFVKADGGTNREDDLKRMVSKGGDVSVRNMAAAILEIRGFFRENPNTKPEDLLQFLLNKVLLIYVSTEDLEDAFRLFMILNDRGIPLRNSDILKSMNLGALESEEEKVKYAKMWEEAESELGDDFDRFLNHVRTILVKDKARLSLLQEFEDKIYNPKERDKATGQKKPVLLKKGRETFELIERYLGHYRTLLGGQNYDETGGSFEFDNLIKVMLTGLPATDWVPPLLRYFDKFKYDRILEFLKRLDNKFSADWICQYTPTDRIAAMNKIIQAIDDANTVDDLFSTDVFDIDEGSLVRMLDGAVYGRRFARYLLLKLDYLYQNHDQRMHFETLSVEHVLPQNPTEDSQWVKDFSEEERNEWTDKLGNFVLITRRKNSSQGRLDYSEKRKRYFEKNIDTCPNSLRVLRSEKWTPTELKANHKTVLKKLGKHYGINVDVVSAVKDVNTDGSEVPNAE</sequence>
<feature type="domain" description="GmrSD restriction endonucleases N-terminal" evidence="1">
    <location>
        <begin position="16"/>
        <end position="243"/>
    </location>
</feature>
<proteinExistence type="predicted"/>
<evidence type="ECO:0000313" key="4">
    <source>
        <dbReference type="Proteomes" id="UP000469346"/>
    </source>
</evidence>
<dbReference type="AlphaFoldDB" id="A0A6N9TL37"/>
<dbReference type="InterPro" id="IPR004919">
    <property type="entry name" value="GmrSD_N"/>
</dbReference>
<comment type="caution">
    <text evidence="3">The sequence shown here is derived from an EMBL/GenBank/DDBJ whole genome shotgun (WGS) entry which is preliminary data.</text>
</comment>
<dbReference type="Proteomes" id="UP000469346">
    <property type="component" value="Unassembled WGS sequence"/>
</dbReference>